<proteinExistence type="predicted"/>
<geneLocation type="plasmid" evidence="2 3">
    <name>EAL2_808p</name>
</geneLocation>
<dbReference type="AlphaFoldDB" id="W8TAK4"/>
<sequence>MKTARILKIKKTPDTPIVALDALMREFCASRRYAFNRLLEGFTPNELNKAIPAMFKLNKRYAEDATMLAKAIISSQKELLPYQLEGVQGKISKTEQKLSDYESGRKTPQKVDLETCLKGLGRRLEKLRAREAYLTDCMEKGTIPKVIFGGRKNFYARMNGKLNSSEWKDIRSNELYSRGDKSKSGNLNIRIFYEDGRFFLEIADTIGKDAKAKHSPRIREELVIPDKFFEEIVDFVVPDKGYDMKAKKHVDVYKPYTVQILRKNGEYFVTLIMDEDVPGSEMEYGAQITSDLVAGIDVNIDRIAVSILSKNGNFRKSKVFYCHEMEYVSSNRRDNVAGETAKAVIDYLLSENVGAVVLEDIKIKQDHDTDNKFNRLTHSFAKTKIQNCLIRRALRNGFRVKKVNPAYTSVIGRFKYSKLYGLSVHEAASFAIGRRGLGFAEKVPRELIFALKGGVKKHLLKLIRSKEETKLSKERVRYIRKLIKTIDAFKEQHSWSVWNVVHKTLRYMDYEYTINF</sequence>
<dbReference type="eggNOG" id="COG0675">
    <property type="taxonomic scope" value="Bacteria"/>
</dbReference>
<dbReference type="KEGG" id="eac:EAL2_808p04210"/>
<dbReference type="InterPro" id="IPR010095">
    <property type="entry name" value="Cas12f1-like_TNB"/>
</dbReference>
<dbReference type="EMBL" id="CP007453">
    <property type="protein sequence ID" value="AHM57925.1"/>
    <property type="molecule type" value="Genomic_DNA"/>
</dbReference>
<evidence type="ECO:0000313" key="2">
    <source>
        <dbReference type="EMBL" id="AHM57925.1"/>
    </source>
</evidence>
<dbReference type="Proteomes" id="UP000019591">
    <property type="component" value="Plasmid EAL2_808p"/>
</dbReference>
<accession>W8TAK4</accession>
<protein>
    <submittedName>
        <fullName evidence="2">Transposase</fullName>
    </submittedName>
</protein>
<dbReference type="GO" id="GO:0003677">
    <property type="term" value="F:DNA binding"/>
    <property type="evidence" value="ECO:0007669"/>
    <property type="project" value="UniProtKB-KW"/>
</dbReference>
<dbReference type="HOGENOM" id="CLU_038546_1_1_9"/>
<name>W8TAK4_PEPAC</name>
<evidence type="ECO:0000256" key="1">
    <source>
        <dbReference type="ARBA" id="ARBA00023125"/>
    </source>
</evidence>
<organism evidence="2 3">
    <name type="scientific">Peptoclostridium acidaminophilum DSM 3953</name>
    <dbReference type="NCBI Taxonomy" id="1286171"/>
    <lineage>
        <taxon>Bacteria</taxon>
        <taxon>Bacillati</taxon>
        <taxon>Bacillota</taxon>
        <taxon>Clostridia</taxon>
        <taxon>Peptostreptococcales</taxon>
        <taxon>Peptoclostridiaceae</taxon>
        <taxon>Peptoclostridium</taxon>
    </lineage>
</organism>
<dbReference type="RefSeq" id="WP_025436780.1">
    <property type="nucleotide sequence ID" value="NZ_CP007453.1"/>
</dbReference>
<keyword evidence="1" id="KW-0238">DNA-binding</keyword>
<dbReference type="OrthoDB" id="7375452at2"/>
<dbReference type="NCBIfam" id="TIGR01766">
    <property type="entry name" value="IS200/IS605 family accessory protein TnpB-like domain"/>
    <property type="match status" value="1"/>
</dbReference>
<keyword evidence="2" id="KW-0614">Plasmid</keyword>
<evidence type="ECO:0000313" key="3">
    <source>
        <dbReference type="Proteomes" id="UP000019591"/>
    </source>
</evidence>
<reference evidence="2 3" key="1">
    <citation type="journal article" date="2014" name="Genome Announc.">
        <title>Complete Genome Sequence of Amino Acid-Utilizing Eubacterium acidaminophilum al-2 (DSM 3953).</title>
        <authorList>
            <person name="Poehlein A."/>
            <person name="Andreesen J.R."/>
            <person name="Daniel R."/>
        </authorList>
    </citation>
    <scope>NUCLEOTIDE SEQUENCE [LARGE SCALE GENOMIC DNA]</scope>
    <source>
        <strain evidence="2 3">DSM 3953</strain>
        <plasmid evidence="3">Plasmid EAL2_808p</plasmid>
    </source>
</reference>
<gene>
    <name evidence="2" type="ORF">EAL2_808p04210</name>
</gene>
<dbReference type="PATRIC" id="fig|1286171.3.peg.2598"/>
<keyword evidence="3" id="KW-1185">Reference proteome</keyword>